<evidence type="ECO:0000256" key="3">
    <source>
        <dbReference type="ARBA" id="ARBA00022448"/>
    </source>
</evidence>
<keyword evidence="3" id="KW-0813">Transport</keyword>
<evidence type="ECO:0000313" key="13">
    <source>
        <dbReference type="Proteomes" id="UP001412067"/>
    </source>
</evidence>
<proteinExistence type="inferred from homology"/>
<feature type="transmembrane region" description="Helical" evidence="10">
    <location>
        <begin position="205"/>
        <end position="227"/>
    </location>
</feature>
<dbReference type="Gene3D" id="1.10.287.70">
    <property type="match status" value="2"/>
</dbReference>
<feature type="transmembrane region" description="Helical" evidence="10">
    <location>
        <begin position="182"/>
        <end position="199"/>
    </location>
</feature>
<feature type="transmembrane region" description="Helical" evidence="10">
    <location>
        <begin position="100"/>
        <end position="121"/>
    </location>
</feature>
<feature type="domain" description="Potassium channel" evidence="11">
    <location>
        <begin position="39"/>
        <end position="117"/>
    </location>
</feature>
<evidence type="ECO:0000256" key="6">
    <source>
        <dbReference type="ARBA" id="ARBA00023065"/>
    </source>
</evidence>
<feature type="transmembrane region" description="Helical" evidence="10">
    <location>
        <begin position="148"/>
        <end position="170"/>
    </location>
</feature>
<keyword evidence="5 10" id="KW-1133">Transmembrane helix</keyword>
<dbReference type="Proteomes" id="UP001412067">
    <property type="component" value="Unassembled WGS sequence"/>
</dbReference>
<dbReference type="GO" id="GO:0034220">
    <property type="term" value="P:monoatomic ion transmembrane transport"/>
    <property type="evidence" value="ECO:0007669"/>
    <property type="project" value="UniProtKB-KW"/>
</dbReference>
<evidence type="ECO:0000256" key="2">
    <source>
        <dbReference type="ARBA" id="ARBA00010159"/>
    </source>
</evidence>
<reference evidence="12 13" key="1">
    <citation type="journal article" date="2022" name="Nat. Plants">
        <title>Genomes of leafy and leafless Platanthera orchids illuminate the evolution of mycoheterotrophy.</title>
        <authorList>
            <person name="Li M.H."/>
            <person name="Liu K.W."/>
            <person name="Li Z."/>
            <person name="Lu H.C."/>
            <person name="Ye Q.L."/>
            <person name="Zhang D."/>
            <person name="Wang J.Y."/>
            <person name="Li Y.F."/>
            <person name="Zhong Z.M."/>
            <person name="Liu X."/>
            <person name="Yu X."/>
            <person name="Liu D.K."/>
            <person name="Tu X.D."/>
            <person name="Liu B."/>
            <person name="Hao Y."/>
            <person name="Liao X.Y."/>
            <person name="Jiang Y.T."/>
            <person name="Sun W.H."/>
            <person name="Chen J."/>
            <person name="Chen Y.Q."/>
            <person name="Ai Y."/>
            <person name="Zhai J.W."/>
            <person name="Wu S.S."/>
            <person name="Zhou Z."/>
            <person name="Hsiao Y.Y."/>
            <person name="Wu W.L."/>
            <person name="Chen Y.Y."/>
            <person name="Lin Y.F."/>
            <person name="Hsu J.L."/>
            <person name="Li C.Y."/>
            <person name="Wang Z.W."/>
            <person name="Zhao X."/>
            <person name="Zhong W.Y."/>
            <person name="Ma X.K."/>
            <person name="Ma L."/>
            <person name="Huang J."/>
            <person name="Chen G.Z."/>
            <person name="Huang M.Z."/>
            <person name="Huang L."/>
            <person name="Peng D.H."/>
            <person name="Luo Y.B."/>
            <person name="Zou S.Q."/>
            <person name="Chen S.P."/>
            <person name="Lan S."/>
            <person name="Tsai W.C."/>
            <person name="Van de Peer Y."/>
            <person name="Liu Z.J."/>
        </authorList>
    </citation>
    <scope>NUCLEOTIDE SEQUENCE [LARGE SCALE GENOMIC DNA]</scope>
    <source>
        <strain evidence="12">Lor288</strain>
    </source>
</reference>
<keyword evidence="6" id="KW-0406">Ion transport</keyword>
<sequence>MDNHETHIPVHNLEPPPEPQPPSEFPTPKWLMPVIWCLVFFWSYFLFVFFVHKPNDYEKEVKTNEFIDTLYLHIVTLCTVGYGDITPRTVLSKAISCLNALLYVGIFRVVLFSFFSCVLNTHKWLLHNVRDSGKVAFAFEGESRQIKIYVHVMCNIIIFIIIIAVSVVGIRIFENTDFMDSFYLAIMSATTIGYGDIAFKTMGGRIFAILWLPLSTFIVEVTFLSIIPTISKRYKKQSALQRAPHEETTSDNMNPARNISEEENILRMLVMAKVLSEYDIDSRRRRLHMPGPDNT</sequence>
<keyword evidence="7 10" id="KW-0472">Membrane</keyword>
<comment type="similarity">
    <text evidence="2">Belongs to the two pore domain potassium channel (TC 1.A.1.7) family.</text>
</comment>
<evidence type="ECO:0000256" key="4">
    <source>
        <dbReference type="ARBA" id="ARBA00022692"/>
    </source>
</evidence>
<gene>
    <name evidence="12" type="primary">TPK5</name>
    <name evidence="12" type="ORF">KSP40_PGU011699</name>
</gene>
<keyword evidence="8 12" id="KW-0407">Ion channel</keyword>
<comment type="caution">
    <text evidence="12">The sequence shown here is derived from an EMBL/GenBank/DDBJ whole genome shotgun (WGS) entry which is preliminary data.</text>
</comment>
<evidence type="ECO:0000256" key="7">
    <source>
        <dbReference type="ARBA" id="ARBA00023136"/>
    </source>
</evidence>
<keyword evidence="13" id="KW-1185">Reference proteome</keyword>
<dbReference type="PANTHER" id="PTHR11003:SF282">
    <property type="entry name" value="TWO-PORE POTASSIUM CHANNEL 3"/>
    <property type="match status" value="1"/>
</dbReference>
<evidence type="ECO:0000259" key="11">
    <source>
        <dbReference type="Pfam" id="PF07885"/>
    </source>
</evidence>
<evidence type="ECO:0000256" key="1">
    <source>
        <dbReference type="ARBA" id="ARBA00004141"/>
    </source>
</evidence>
<evidence type="ECO:0000313" key="12">
    <source>
        <dbReference type="EMBL" id="KAK8935036.1"/>
    </source>
</evidence>
<evidence type="ECO:0000256" key="5">
    <source>
        <dbReference type="ARBA" id="ARBA00022989"/>
    </source>
</evidence>
<feature type="transmembrane region" description="Helical" evidence="10">
    <location>
        <begin position="30"/>
        <end position="51"/>
    </location>
</feature>
<comment type="subcellular location">
    <subcellularLocation>
        <location evidence="1">Membrane</location>
        <topology evidence="1">Multi-pass membrane protein</topology>
    </subcellularLocation>
</comment>
<dbReference type="PRINTS" id="PR01333">
    <property type="entry name" value="2POREKCHANEL"/>
</dbReference>
<evidence type="ECO:0000256" key="9">
    <source>
        <dbReference type="SAM" id="MobiDB-lite"/>
    </source>
</evidence>
<dbReference type="PANTHER" id="PTHR11003">
    <property type="entry name" value="POTASSIUM CHANNEL, SUBFAMILY K"/>
    <property type="match status" value="1"/>
</dbReference>
<dbReference type="InterPro" id="IPR013099">
    <property type="entry name" value="K_chnl_dom"/>
</dbReference>
<organism evidence="12 13">
    <name type="scientific">Platanthera guangdongensis</name>
    <dbReference type="NCBI Taxonomy" id="2320717"/>
    <lineage>
        <taxon>Eukaryota</taxon>
        <taxon>Viridiplantae</taxon>
        <taxon>Streptophyta</taxon>
        <taxon>Embryophyta</taxon>
        <taxon>Tracheophyta</taxon>
        <taxon>Spermatophyta</taxon>
        <taxon>Magnoliopsida</taxon>
        <taxon>Liliopsida</taxon>
        <taxon>Asparagales</taxon>
        <taxon>Orchidaceae</taxon>
        <taxon>Orchidoideae</taxon>
        <taxon>Orchideae</taxon>
        <taxon>Orchidinae</taxon>
        <taxon>Platanthera</taxon>
    </lineage>
</organism>
<dbReference type="SUPFAM" id="SSF81324">
    <property type="entry name" value="Voltage-gated potassium channels"/>
    <property type="match status" value="2"/>
</dbReference>
<accession>A0ABR2LCL4</accession>
<protein>
    <submittedName>
        <fullName evidence="12">Two-pore potassium channel 5</fullName>
    </submittedName>
</protein>
<feature type="domain" description="Potassium channel" evidence="11">
    <location>
        <begin position="158"/>
        <end position="223"/>
    </location>
</feature>
<keyword evidence="4 10" id="KW-0812">Transmembrane</keyword>
<feature type="region of interest" description="Disordered" evidence="9">
    <location>
        <begin position="1"/>
        <end position="21"/>
    </location>
</feature>
<name>A0ABR2LCL4_9ASPA</name>
<dbReference type="EMBL" id="JBBWWR010000088">
    <property type="protein sequence ID" value="KAK8935036.1"/>
    <property type="molecule type" value="Genomic_DNA"/>
</dbReference>
<evidence type="ECO:0000256" key="8">
    <source>
        <dbReference type="ARBA" id="ARBA00023303"/>
    </source>
</evidence>
<dbReference type="InterPro" id="IPR003280">
    <property type="entry name" value="2pore_dom_K_chnl"/>
</dbReference>
<dbReference type="Pfam" id="PF07885">
    <property type="entry name" value="Ion_trans_2"/>
    <property type="match status" value="2"/>
</dbReference>
<evidence type="ECO:0000256" key="10">
    <source>
        <dbReference type="SAM" id="Phobius"/>
    </source>
</evidence>